<dbReference type="AlphaFoldDB" id="A0ABD5PF51"/>
<evidence type="ECO:0000313" key="12">
    <source>
        <dbReference type="Proteomes" id="UP001595921"/>
    </source>
</evidence>
<feature type="domain" description="Mechanosensitive ion channel MscS C-terminal" evidence="10">
    <location>
        <begin position="196"/>
        <end position="285"/>
    </location>
</feature>
<organism evidence="11 12">
    <name type="scientific">Halobium salinum</name>
    <dbReference type="NCBI Taxonomy" id="1364940"/>
    <lineage>
        <taxon>Archaea</taxon>
        <taxon>Methanobacteriati</taxon>
        <taxon>Methanobacteriota</taxon>
        <taxon>Stenosarchaea group</taxon>
        <taxon>Halobacteria</taxon>
        <taxon>Halobacteriales</taxon>
        <taxon>Haloferacaceae</taxon>
        <taxon>Halobium</taxon>
    </lineage>
</organism>
<name>A0ABD5PF51_9EURY</name>
<dbReference type="EMBL" id="JBHSDS010000008">
    <property type="protein sequence ID" value="MFC4359339.1"/>
    <property type="molecule type" value="Genomic_DNA"/>
</dbReference>
<sequence length="364" mass="39322">MTLGSALGGVAQAGQASDPVRAFLRQYLAREFVPFVQVALGVLTLLAFYYLSTYLVRLLGRPIARRFQRQSVAQTVLRGIRLGTLVLGSVATGAILGLGFPDIVLSVTVFSAVLGLVLAPIIGSLIGGLFVLADQPYEVGDMVELDSGQRGFVEDITLRYTKLITLDNTFLVIPNSDIRERDVINYSAEDTRTRLRLSILVTYESDIPQARDVIESAAGGVDDVVEGGPDIRIGAARYPAKPTCYIDEYGDHGVLLTLRYWAKTPYKLLTVRSKVQTRLWGRLHEPDVDVEIPYPHQHLVFDETSGEAAVAVRDGERRAAEPTADEPPSASRVDGDGNGVGDGRDPDHGDGTGLDGAEGAGDDR</sequence>
<dbReference type="Pfam" id="PF00924">
    <property type="entry name" value="MS_channel_2nd"/>
    <property type="match status" value="1"/>
</dbReference>
<comment type="similarity">
    <text evidence="2">Belongs to the MscS (TC 1.A.23) family.</text>
</comment>
<accession>A0ABD5PF51</accession>
<keyword evidence="3" id="KW-1003">Cell membrane</keyword>
<dbReference type="Gene3D" id="2.30.30.60">
    <property type="match status" value="1"/>
</dbReference>
<protein>
    <submittedName>
        <fullName evidence="11">Mechanosensitive ion channel family protein</fullName>
    </submittedName>
</protein>
<feature type="transmembrane region" description="Helical" evidence="8">
    <location>
        <begin position="80"/>
        <end position="101"/>
    </location>
</feature>
<feature type="region of interest" description="Disordered" evidence="7">
    <location>
        <begin position="312"/>
        <end position="364"/>
    </location>
</feature>
<evidence type="ECO:0000256" key="8">
    <source>
        <dbReference type="SAM" id="Phobius"/>
    </source>
</evidence>
<evidence type="ECO:0000259" key="9">
    <source>
        <dbReference type="Pfam" id="PF00924"/>
    </source>
</evidence>
<evidence type="ECO:0000256" key="2">
    <source>
        <dbReference type="ARBA" id="ARBA00008017"/>
    </source>
</evidence>
<feature type="compositionally biased region" description="Gly residues" evidence="7">
    <location>
        <begin position="351"/>
        <end position="364"/>
    </location>
</feature>
<feature type="domain" description="Mechanosensitive ion channel MscS" evidence="9">
    <location>
        <begin position="121"/>
        <end position="187"/>
    </location>
</feature>
<keyword evidence="5 8" id="KW-1133">Transmembrane helix</keyword>
<evidence type="ECO:0000256" key="7">
    <source>
        <dbReference type="SAM" id="MobiDB-lite"/>
    </source>
</evidence>
<dbReference type="SUPFAM" id="SSF50182">
    <property type="entry name" value="Sm-like ribonucleoproteins"/>
    <property type="match status" value="1"/>
</dbReference>
<dbReference type="RefSeq" id="WP_267622751.1">
    <property type="nucleotide sequence ID" value="NZ_JAODIW010000006.1"/>
</dbReference>
<comment type="subcellular location">
    <subcellularLocation>
        <location evidence="1">Cell membrane</location>
        <topology evidence="1">Multi-pass membrane protein</topology>
    </subcellularLocation>
</comment>
<dbReference type="InterPro" id="IPR023408">
    <property type="entry name" value="MscS_beta-dom_sf"/>
</dbReference>
<dbReference type="GO" id="GO:0005886">
    <property type="term" value="C:plasma membrane"/>
    <property type="evidence" value="ECO:0007669"/>
    <property type="project" value="UniProtKB-SubCell"/>
</dbReference>
<comment type="caution">
    <text evidence="11">The sequence shown here is derived from an EMBL/GenBank/DDBJ whole genome shotgun (WGS) entry which is preliminary data.</text>
</comment>
<reference evidence="11 12" key="1">
    <citation type="journal article" date="2019" name="Int. J. Syst. Evol. Microbiol.">
        <title>The Global Catalogue of Microorganisms (GCM) 10K type strain sequencing project: providing services to taxonomists for standard genome sequencing and annotation.</title>
        <authorList>
            <consortium name="The Broad Institute Genomics Platform"/>
            <consortium name="The Broad Institute Genome Sequencing Center for Infectious Disease"/>
            <person name="Wu L."/>
            <person name="Ma J."/>
        </authorList>
    </citation>
    <scope>NUCLEOTIDE SEQUENCE [LARGE SCALE GENOMIC DNA]</scope>
    <source>
        <strain evidence="11 12">CGMCC 1.12553</strain>
    </source>
</reference>
<dbReference type="SUPFAM" id="SSF82689">
    <property type="entry name" value="Mechanosensitive channel protein MscS (YggB), C-terminal domain"/>
    <property type="match status" value="1"/>
</dbReference>
<dbReference type="Gene3D" id="3.30.70.100">
    <property type="match status" value="1"/>
</dbReference>
<dbReference type="InterPro" id="IPR011066">
    <property type="entry name" value="MscS_channel_C_sf"/>
</dbReference>
<feature type="transmembrane region" description="Helical" evidence="8">
    <location>
        <begin position="107"/>
        <end position="132"/>
    </location>
</feature>
<evidence type="ECO:0000256" key="4">
    <source>
        <dbReference type="ARBA" id="ARBA00022692"/>
    </source>
</evidence>
<evidence type="ECO:0000259" key="10">
    <source>
        <dbReference type="Pfam" id="PF21082"/>
    </source>
</evidence>
<dbReference type="PANTHER" id="PTHR30221:SF1">
    <property type="entry name" value="SMALL-CONDUCTANCE MECHANOSENSITIVE CHANNEL"/>
    <property type="match status" value="1"/>
</dbReference>
<dbReference type="InterPro" id="IPR049278">
    <property type="entry name" value="MS_channel_C"/>
</dbReference>
<dbReference type="InterPro" id="IPR006685">
    <property type="entry name" value="MscS_channel_2nd"/>
</dbReference>
<dbReference type="Pfam" id="PF21082">
    <property type="entry name" value="MS_channel_3rd"/>
    <property type="match status" value="1"/>
</dbReference>
<evidence type="ECO:0000256" key="5">
    <source>
        <dbReference type="ARBA" id="ARBA00022989"/>
    </source>
</evidence>
<dbReference type="PANTHER" id="PTHR30221">
    <property type="entry name" value="SMALL-CONDUCTANCE MECHANOSENSITIVE CHANNEL"/>
    <property type="match status" value="1"/>
</dbReference>
<proteinExistence type="inferred from homology"/>
<evidence type="ECO:0000313" key="11">
    <source>
        <dbReference type="EMBL" id="MFC4359339.1"/>
    </source>
</evidence>
<dbReference type="InterPro" id="IPR010920">
    <property type="entry name" value="LSM_dom_sf"/>
</dbReference>
<evidence type="ECO:0000256" key="3">
    <source>
        <dbReference type="ARBA" id="ARBA00022475"/>
    </source>
</evidence>
<dbReference type="InterPro" id="IPR045275">
    <property type="entry name" value="MscS_archaea/bacteria_type"/>
</dbReference>
<evidence type="ECO:0000256" key="1">
    <source>
        <dbReference type="ARBA" id="ARBA00004651"/>
    </source>
</evidence>
<keyword evidence="12" id="KW-1185">Reference proteome</keyword>
<evidence type="ECO:0000256" key="6">
    <source>
        <dbReference type="ARBA" id="ARBA00023136"/>
    </source>
</evidence>
<gene>
    <name evidence="11" type="ORF">ACFO0N_15455</name>
</gene>
<dbReference type="Proteomes" id="UP001595921">
    <property type="component" value="Unassembled WGS sequence"/>
</dbReference>
<feature type="transmembrane region" description="Helical" evidence="8">
    <location>
        <begin position="32"/>
        <end position="59"/>
    </location>
</feature>
<keyword evidence="4 8" id="KW-0812">Transmembrane</keyword>
<keyword evidence="6 8" id="KW-0472">Membrane</keyword>